<reference evidence="1" key="2">
    <citation type="submission" date="2023-06" db="EMBL/GenBank/DDBJ databases">
        <authorList>
            <consortium name="Lawrence Berkeley National Laboratory"/>
            <person name="Haridas S."/>
            <person name="Hensen N."/>
            <person name="Bonometti L."/>
            <person name="Westerberg I."/>
            <person name="Brannstrom I.O."/>
            <person name="Guillou S."/>
            <person name="Cros-Aarteil S."/>
            <person name="Calhoun S."/>
            <person name="Kuo A."/>
            <person name="Mondo S."/>
            <person name="Pangilinan J."/>
            <person name="Riley R."/>
            <person name="Labutti K."/>
            <person name="Andreopoulos B."/>
            <person name="Lipzen A."/>
            <person name="Chen C."/>
            <person name="Yanf M."/>
            <person name="Daum C."/>
            <person name="Ng V."/>
            <person name="Clum A."/>
            <person name="Steindorff A."/>
            <person name="Ohm R."/>
            <person name="Martin F."/>
            <person name="Silar P."/>
            <person name="Natvig D."/>
            <person name="Lalanne C."/>
            <person name="Gautier V."/>
            <person name="Ament-Velasquez S.L."/>
            <person name="Kruys A."/>
            <person name="Hutchinson M.I."/>
            <person name="Powell A.J."/>
            <person name="Barry K."/>
            <person name="Miller A.N."/>
            <person name="Grigoriev I.V."/>
            <person name="Debuchy R."/>
            <person name="Gladieux P."/>
            <person name="Thoren M.H."/>
            <person name="Johannesson H."/>
        </authorList>
    </citation>
    <scope>NUCLEOTIDE SEQUENCE</scope>
    <source>
        <strain evidence="1">SMH4131-1</strain>
    </source>
</reference>
<name>A0AAE0IX44_9PEZI</name>
<dbReference type="AlphaFoldDB" id="A0AAE0IX44"/>
<proteinExistence type="predicted"/>
<gene>
    <name evidence="1" type="ORF">B0T19DRAFT_112832</name>
</gene>
<comment type="caution">
    <text evidence="1">The sequence shown here is derived from an EMBL/GenBank/DDBJ whole genome shotgun (WGS) entry which is preliminary data.</text>
</comment>
<evidence type="ECO:0000313" key="2">
    <source>
        <dbReference type="Proteomes" id="UP001286456"/>
    </source>
</evidence>
<keyword evidence="2" id="KW-1185">Reference proteome</keyword>
<dbReference type="EMBL" id="JAUEPO010000002">
    <property type="protein sequence ID" value="KAK3332878.1"/>
    <property type="molecule type" value="Genomic_DNA"/>
</dbReference>
<dbReference type="Proteomes" id="UP001286456">
    <property type="component" value="Unassembled WGS sequence"/>
</dbReference>
<reference evidence="1" key="1">
    <citation type="journal article" date="2023" name="Mol. Phylogenet. Evol.">
        <title>Genome-scale phylogeny and comparative genomics of the fungal order Sordariales.</title>
        <authorList>
            <person name="Hensen N."/>
            <person name="Bonometti L."/>
            <person name="Westerberg I."/>
            <person name="Brannstrom I.O."/>
            <person name="Guillou S."/>
            <person name="Cros-Aarteil S."/>
            <person name="Calhoun S."/>
            <person name="Haridas S."/>
            <person name="Kuo A."/>
            <person name="Mondo S."/>
            <person name="Pangilinan J."/>
            <person name="Riley R."/>
            <person name="LaButti K."/>
            <person name="Andreopoulos B."/>
            <person name="Lipzen A."/>
            <person name="Chen C."/>
            <person name="Yan M."/>
            <person name="Daum C."/>
            <person name="Ng V."/>
            <person name="Clum A."/>
            <person name="Steindorff A."/>
            <person name="Ohm R.A."/>
            <person name="Martin F."/>
            <person name="Silar P."/>
            <person name="Natvig D.O."/>
            <person name="Lalanne C."/>
            <person name="Gautier V."/>
            <person name="Ament-Velasquez S.L."/>
            <person name="Kruys A."/>
            <person name="Hutchinson M.I."/>
            <person name="Powell A.J."/>
            <person name="Barry K."/>
            <person name="Miller A.N."/>
            <person name="Grigoriev I.V."/>
            <person name="Debuchy R."/>
            <person name="Gladieux P."/>
            <person name="Hiltunen Thoren M."/>
            <person name="Johannesson H."/>
        </authorList>
    </citation>
    <scope>NUCLEOTIDE SEQUENCE</scope>
    <source>
        <strain evidence="1">SMH4131-1</strain>
    </source>
</reference>
<evidence type="ECO:0000313" key="1">
    <source>
        <dbReference type="EMBL" id="KAK3332878.1"/>
    </source>
</evidence>
<organism evidence="1 2">
    <name type="scientific">Cercophora scortea</name>
    <dbReference type="NCBI Taxonomy" id="314031"/>
    <lineage>
        <taxon>Eukaryota</taxon>
        <taxon>Fungi</taxon>
        <taxon>Dikarya</taxon>
        <taxon>Ascomycota</taxon>
        <taxon>Pezizomycotina</taxon>
        <taxon>Sordariomycetes</taxon>
        <taxon>Sordariomycetidae</taxon>
        <taxon>Sordariales</taxon>
        <taxon>Lasiosphaeriaceae</taxon>
        <taxon>Cercophora</taxon>
    </lineage>
</organism>
<accession>A0AAE0IX44</accession>
<protein>
    <submittedName>
        <fullName evidence="1">Uncharacterized protein</fullName>
    </submittedName>
</protein>
<sequence>MCNFFLRVYTCGHYKKTLSNPCEPAKRKQEARESGNEVSVTTGLFCYRDGCDREAGGCREGPGMLCCS</sequence>